<proteinExistence type="predicted"/>
<protein>
    <submittedName>
        <fullName evidence="1">Uncharacterized protein</fullName>
    </submittedName>
</protein>
<dbReference type="EMBL" id="JBHSWG010000001">
    <property type="protein sequence ID" value="MFC6759557.1"/>
    <property type="molecule type" value="Genomic_DNA"/>
</dbReference>
<name>A0ABW2B1V9_9RHOB</name>
<reference evidence="2" key="1">
    <citation type="journal article" date="2019" name="Int. J. Syst. Evol. Microbiol.">
        <title>The Global Catalogue of Microorganisms (GCM) 10K type strain sequencing project: providing services to taxonomists for standard genome sequencing and annotation.</title>
        <authorList>
            <consortium name="The Broad Institute Genomics Platform"/>
            <consortium name="The Broad Institute Genome Sequencing Center for Infectious Disease"/>
            <person name="Wu L."/>
            <person name="Ma J."/>
        </authorList>
    </citation>
    <scope>NUCLEOTIDE SEQUENCE [LARGE SCALE GENOMIC DNA]</scope>
    <source>
        <strain evidence="2">CCUG 66188</strain>
    </source>
</reference>
<evidence type="ECO:0000313" key="2">
    <source>
        <dbReference type="Proteomes" id="UP001596353"/>
    </source>
</evidence>
<sequence length="97" mass="10549">MKTKATWCLLATFLNRLTVLLKGGQATSQIVWKGETMPQFSHVSGAGVSHWAMTAETVGGLSGLWFLGAEGKVVILGVPPNRQLIRGEDQHPENFPF</sequence>
<accession>A0ABW2B1V9</accession>
<keyword evidence="2" id="KW-1185">Reference proteome</keyword>
<evidence type="ECO:0000313" key="1">
    <source>
        <dbReference type="EMBL" id="MFC6759557.1"/>
    </source>
</evidence>
<gene>
    <name evidence="1" type="ORF">ACFQFQ_08755</name>
</gene>
<organism evidence="1 2">
    <name type="scientific">Sulfitobacter porphyrae</name>
    <dbReference type="NCBI Taxonomy" id="1246864"/>
    <lineage>
        <taxon>Bacteria</taxon>
        <taxon>Pseudomonadati</taxon>
        <taxon>Pseudomonadota</taxon>
        <taxon>Alphaproteobacteria</taxon>
        <taxon>Rhodobacterales</taxon>
        <taxon>Roseobacteraceae</taxon>
        <taxon>Sulfitobacter</taxon>
    </lineage>
</organism>
<comment type="caution">
    <text evidence="1">The sequence shown here is derived from an EMBL/GenBank/DDBJ whole genome shotgun (WGS) entry which is preliminary data.</text>
</comment>
<dbReference type="Proteomes" id="UP001596353">
    <property type="component" value="Unassembled WGS sequence"/>
</dbReference>